<accession>A0A2W5F1S7</accession>
<keyword evidence="1" id="KW-0175">Coiled coil</keyword>
<evidence type="ECO:0000313" key="3">
    <source>
        <dbReference type="Proteomes" id="UP000249645"/>
    </source>
</evidence>
<gene>
    <name evidence="2" type="ORF">DI598_06160</name>
</gene>
<proteinExistence type="predicted"/>
<protein>
    <submittedName>
        <fullName evidence="2">Uncharacterized protein</fullName>
    </submittedName>
</protein>
<dbReference type="Proteomes" id="UP000249645">
    <property type="component" value="Unassembled WGS sequence"/>
</dbReference>
<feature type="coiled-coil region" evidence="1">
    <location>
        <begin position="7"/>
        <end position="41"/>
    </location>
</feature>
<name>A0A2W5F1S7_9SPHI</name>
<dbReference type="EMBL" id="QFOI01000078">
    <property type="protein sequence ID" value="PZP50175.1"/>
    <property type="molecule type" value="Genomic_DNA"/>
</dbReference>
<sequence>MPTEEQISVIEEKLQALLVRFKRLQKENANLKAELHDASTKLAISLKENESLHQKLDVSNIGVSNWTPAEKQNLQKRIDGYLKDIDKCMELLNA</sequence>
<dbReference type="AlphaFoldDB" id="A0A2W5F1S7"/>
<reference evidence="2 3" key="1">
    <citation type="submission" date="2017-11" db="EMBL/GenBank/DDBJ databases">
        <title>Infants hospitalized years apart are colonized by the same room-sourced microbial strains.</title>
        <authorList>
            <person name="Brooks B."/>
            <person name="Olm M.R."/>
            <person name="Firek B.A."/>
            <person name="Baker R."/>
            <person name="Thomas B.C."/>
            <person name="Morowitz M.J."/>
            <person name="Banfield J.F."/>
        </authorList>
    </citation>
    <scope>NUCLEOTIDE SEQUENCE [LARGE SCALE GENOMIC DNA]</scope>
    <source>
        <strain evidence="2">S2_009_000_R2_76</strain>
    </source>
</reference>
<organism evidence="2 3">
    <name type="scientific">Pseudopedobacter saltans</name>
    <dbReference type="NCBI Taxonomy" id="151895"/>
    <lineage>
        <taxon>Bacteria</taxon>
        <taxon>Pseudomonadati</taxon>
        <taxon>Bacteroidota</taxon>
        <taxon>Sphingobacteriia</taxon>
        <taxon>Sphingobacteriales</taxon>
        <taxon>Sphingobacteriaceae</taxon>
        <taxon>Pseudopedobacter</taxon>
    </lineage>
</organism>
<evidence type="ECO:0000256" key="1">
    <source>
        <dbReference type="SAM" id="Coils"/>
    </source>
</evidence>
<comment type="caution">
    <text evidence="2">The sequence shown here is derived from an EMBL/GenBank/DDBJ whole genome shotgun (WGS) entry which is preliminary data.</text>
</comment>
<evidence type="ECO:0000313" key="2">
    <source>
        <dbReference type="EMBL" id="PZP50175.1"/>
    </source>
</evidence>